<dbReference type="EMBL" id="KV878264">
    <property type="protein sequence ID" value="OJZ79990.1"/>
    <property type="molecule type" value="Genomic_DNA"/>
</dbReference>
<accession>A0A1M3SZQ7</accession>
<dbReference type="Proteomes" id="UP000184063">
    <property type="component" value="Unassembled WGS sequence"/>
</dbReference>
<proteinExistence type="predicted"/>
<sequence length="68" mass="7591">MRFSLFIAISAIAGYVTAASLPLEERLFGLCIEEDEYCCTWEGCSRCCGYCDLTIDAAQGRCVDEFIF</sequence>
<feature type="chain" id="PRO_5012477053" evidence="1">
    <location>
        <begin position="19"/>
        <end position="68"/>
    </location>
</feature>
<reference evidence="3" key="1">
    <citation type="journal article" date="2017" name="Genome Biol.">
        <title>Comparative genomics reveals high biological diversity and specific adaptations in the industrially and medically important fungal genus Aspergillus.</title>
        <authorList>
            <person name="de Vries R.P."/>
            <person name="Riley R."/>
            <person name="Wiebenga A."/>
            <person name="Aguilar-Osorio G."/>
            <person name="Amillis S."/>
            <person name="Uchima C.A."/>
            <person name="Anderluh G."/>
            <person name="Asadollahi M."/>
            <person name="Askin M."/>
            <person name="Barry K."/>
            <person name="Battaglia E."/>
            <person name="Bayram O."/>
            <person name="Benocci T."/>
            <person name="Braus-Stromeyer S.A."/>
            <person name="Caldana C."/>
            <person name="Canovas D."/>
            <person name="Cerqueira G.C."/>
            <person name="Chen F."/>
            <person name="Chen W."/>
            <person name="Choi C."/>
            <person name="Clum A."/>
            <person name="Dos Santos R.A."/>
            <person name="Damasio A.R."/>
            <person name="Diallinas G."/>
            <person name="Emri T."/>
            <person name="Fekete E."/>
            <person name="Flipphi M."/>
            <person name="Freyberg S."/>
            <person name="Gallo A."/>
            <person name="Gournas C."/>
            <person name="Habgood R."/>
            <person name="Hainaut M."/>
            <person name="Harispe M.L."/>
            <person name="Henrissat B."/>
            <person name="Hilden K.S."/>
            <person name="Hope R."/>
            <person name="Hossain A."/>
            <person name="Karabika E."/>
            <person name="Karaffa L."/>
            <person name="Karanyi Z."/>
            <person name="Krasevec N."/>
            <person name="Kuo A."/>
            <person name="Kusch H."/>
            <person name="LaButti K."/>
            <person name="Lagendijk E.L."/>
            <person name="Lapidus A."/>
            <person name="Levasseur A."/>
            <person name="Lindquist E."/>
            <person name="Lipzen A."/>
            <person name="Logrieco A.F."/>
            <person name="MacCabe A."/>
            <person name="Maekelae M.R."/>
            <person name="Malavazi I."/>
            <person name="Melin P."/>
            <person name="Meyer V."/>
            <person name="Mielnichuk N."/>
            <person name="Miskei M."/>
            <person name="Molnar A.P."/>
            <person name="Mule G."/>
            <person name="Ngan C.Y."/>
            <person name="Orejas M."/>
            <person name="Orosz E."/>
            <person name="Ouedraogo J.P."/>
            <person name="Overkamp K.M."/>
            <person name="Park H.-S."/>
            <person name="Perrone G."/>
            <person name="Piumi F."/>
            <person name="Punt P.J."/>
            <person name="Ram A.F."/>
            <person name="Ramon A."/>
            <person name="Rauscher S."/>
            <person name="Record E."/>
            <person name="Riano-Pachon D.M."/>
            <person name="Robert V."/>
            <person name="Roehrig J."/>
            <person name="Ruller R."/>
            <person name="Salamov A."/>
            <person name="Salih N.S."/>
            <person name="Samson R.A."/>
            <person name="Sandor E."/>
            <person name="Sanguinetti M."/>
            <person name="Schuetze T."/>
            <person name="Sepcic K."/>
            <person name="Shelest E."/>
            <person name="Sherlock G."/>
            <person name="Sophianopoulou V."/>
            <person name="Squina F.M."/>
            <person name="Sun H."/>
            <person name="Susca A."/>
            <person name="Todd R.B."/>
            <person name="Tsang A."/>
            <person name="Unkles S.E."/>
            <person name="van de Wiele N."/>
            <person name="van Rossen-Uffink D."/>
            <person name="Oliveira J.V."/>
            <person name="Vesth T.C."/>
            <person name="Visser J."/>
            <person name="Yu J.-H."/>
            <person name="Zhou M."/>
            <person name="Andersen M.R."/>
            <person name="Archer D.B."/>
            <person name="Baker S.E."/>
            <person name="Benoit I."/>
            <person name="Brakhage A.A."/>
            <person name="Braus G.H."/>
            <person name="Fischer R."/>
            <person name="Frisvad J.C."/>
            <person name="Goldman G.H."/>
            <person name="Houbraken J."/>
            <person name="Oakley B."/>
            <person name="Pocsi I."/>
            <person name="Scazzocchio C."/>
            <person name="Seiboth B."/>
            <person name="vanKuyk P.A."/>
            <person name="Wortman J."/>
            <person name="Dyer P.S."/>
            <person name="Grigoriev I.V."/>
        </authorList>
    </citation>
    <scope>NUCLEOTIDE SEQUENCE [LARGE SCALE GENOMIC DNA]</scope>
    <source>
        <strain evidence="3">CBS 106.47</strain>
    </source>
</reference>
<feature type="signal peptide" evidence="1">
    <location>
        <begin position="1"/>
        <end position="18"/>
    </location>
</feature>
<evidence type="ECO:0000256" key="1">
    <source>
        <dbReference type="SAM" id="SignalP"/>
    </source>
</evidence>
<dbReference type="AlphaFoldDB" id="A0A1M3SZQ7"/>
<name>A0A1M3SZQ7_ASPLC</name>
<gene>
    <name evidence="2" type="ORF">ASPFODRAFT_201081</name>
</gene>
<evidence type="ECO:0000313" key="3">
    <source>
        <dbReference type="Proteomes" id="UP000184063"/>
    </source>
</evidence>
<organism evidence="2 3">
    <name type="scientific">Aspergillus luchuensis (strain CBS 106.47)</name>
    <dbReference type="NCBI Taxonomy" id="1137211"/>
    <lineage>
        <taxon>Eukaryota</taxon>
        <taxon>Fungi</taxon>
        <taxon>Dikarya</taxon>
        <taxon>Ascomycota</taxon>
        <taxon>Pezizomycotina</taxon>
        <taxon>Eurotiomycetes</taxon>
        <taxon>Eurotiomycetidae</taxon>
        <taxon>Eurotiales</taxon>
        <taxon>Aspergillaceae</taxon>
        <taxon>Aspergillus</taxon>
        <taxon>Aspergillus subgen. Circumdati</taxon>
    </lineage>
</organism>
<dbReference type="VEuPathDB" id="FungiDB:ASPFODRAFT_201081"/>
<evidence type="ECO:0000313" key="2">
    <source>
        <dbReference type="EMBL" id="OJZ79990.1"/>
    </source>
</evidence>
<protein>
    <submittedName>
        <fullName evidence="2">Uncharacterized protein</fullName>
    </submittedName>
</protein>
<keyword evidence="1" id="KW-0732">Signal</keyword>